<dbReference type="Proteomes" id="UP000619479">
    <property type="component" value="Unassembled WGS sequence"/>
</dbReference>
<evidence type="ECO:0000313" key="3">
    <source>
        <dbReference type="EMBL" id="GID68509.1"/>
    </source>
</evidence>
<protein>
    <recommendedName>
        <fullName evidence="5">Peptidoglycan-binding protein</fullName>
    </recommendedName>
</protein>
<dbReference type="EMBL" id="BOMH01000048">
    <property type="protein sequence ID" value="GID68509.1"/>
    <property type="molecule type" value="Genomic_DNA"/>
</dbReference>
<keyword evidence="2" id="KW-1133">Transmembrane helix</keyword>
<keyword evidence="4" id="KW-1185">Reference proteome</keyword>
<sequence length="430" mass="43675">MPAGSAIPAAPQPGRSRSRRRLVVIVCVIVALSVVGLGLGFARWAGRADAADQKAEIVTPTATATVTRGDISTSRSISGTLGYGATHVVSGSGNGVITWLPAAGTTITRGQRVYAVNDRSVPLFYGKIPLFRDLDTKGTVGRDVRMVFDNLRALGYEVGGQPSPGTVVTEPVPSTADSADSSPSSVATPAAPAGAPSPAATTDEGASTTWTQPQTRAVRRTVRDGEAVLTAALIKAIKAWQRRLELPASGELTVGSVLVLPAAVRVSALSAQVGAPATGDLLSTTSTSKVITVLADQSEAAAIDNGDHATVALSDGTTTPARVTSVGTALQTQDGGDPSSPKLTITLVLDQPSKLKQVDSADLQVSFAAQTHKQVLTAPISALLALQEGGYALQTPAGALIAVKTGIFADGQVEVSGAGVEEGMTVVTTS</sequence>
<comment type="caution">
    <text evidence="3">The sequence shown here is derived from an EMBL/GenBank/DDBJ whole genome shotgun (WGS) entry which is preliminary data.</text>
</comment>
<reference evidence="3" key="1">
    <citation type="submission" date="2021-01" db="EMBL/GenBank/DDBJ databases">
        <title>Whole genome shotgun sequence of Actinoplanes cyaneus NBRC 14990.</title>
        <authorList>
            <person name="Komaki H."/>
            <person name="Tamura T."/>
        </authorList>
    </citation>
    <scope>NUCLEOTIDE SEQUENCE</scope>
    <source>
        <strain evidence="3">NBRC 14990</strain>
    </source>
</reference>
<evidence type="ECO:0008006" key="5">
    <source>
        <dbReference type="Google" id="ProtNLM"/>
    </source>
</evidence>
<accession>A0A919MAE8</accession>
<dbReference type="AlphaFoldDB" id="A0A919MAE8"/>
<feature type="compositionally biased region" description="Polar residues" evidence="1">
    <location>
        <begin position="204"/>
        <end position="215"/>
    </location>
</feature>
<feature type="region of interest" description="Disordered" evidence="1">
    <location>
        <begin position="159"/>
        <end position="219"/>
    </location>
</feature>
<keyword evidence="2" id="KW-0472">Membrane</keyword>
<feature type="transmembrane region" description="Helical" evidence="2">
    <location>
        <begin position="22"/>
        <end position="44"/>
    </location>
</feature>
<evidence type="ECO:0000313" key="4">
    <source>
        <dbReference type="Proteomes" id="UP000619479"/>
    </source>
</evidence>
<evidence type="ECO:0000256" key="1">
    <source>
        <dbReference type="SAM" id="MobiDB-lite"/>
    </source>
</evidence>
<organism evidence="3 4">
    <name type="scientific">Actinoplanes cyaneus</name>
    <dbReference type="NCBI Taxonomy" id="52696"/>
    <lineage>
        <taxon>Bacteria</taxon>
        <taxon>Bacillati</taxon>
        <taxon>Actinomycetota</taxon>
        <taxon>Actinomycetes</taxon>
        <taxon>Micromonosporales</taxon>
        <taxon>Micromonosporaceae</taxon>
        <taxon>Actinoplanes</taxon>
    </lineage>
</organism>
<name>A0A919MAE8_9ACTN</name>
<feature type="compositionally biased region" description="Low complexity" evidence="1">
    <location>
        <begin position="171"/>
        <end position="202"/>
    </location>
</feature>
<gene>
    <name evidence="3" type="ORF">Acy02nite_63900</name>
</gene>
<proteinExistence type="predicted"/>
<evidence type="ECO:0000256" key="2">
    <source>
        <dbReference type="SAM" id="Phobius"/>
    </source>
</evidence>
<keyword evidence="2" id="KW-0812">Transmembrane</keyword>